<dbReference type="RefSeq" id="WP_136078244.1">
    <property type="nucleotide sequence ID" value="NZ_CAAHFG010000001.1"/>
</dbReference>
<dbReference type="AlphaFoldDB" id="A0A6C2TZJ1"/>
<protein>
    <recommendedName>
        <fullName evidence="2">SGNH hydrolase-type esterase domain-containing protein</fullName>
    </recommendedName>
</protein>
<dbReference type="SUPFAM" id="SSF52266">
    <property type="entry name" value="SGNH hydrolase"/>
    <property type="match status" value="1"/>
</dbReference>
<dbReference type="Pfam" id="PF13472">
    <property type="entry name" value="Lipase_GDSL_2"/>
    <property type="match status" value="1"/>
</dbReference>
<feature type="domain" description="SGNH hydrolase-type esterase" evidence="2">
    <location>
        <begin position="59"/>
        <end position="213"/>
    </location>
</feature>
<name>A0A6C2TZJ1_PONDE</name>
<evidence type="ECO:0000259" key="2">
    <source>
        <dbReference type="Pfam" id="PF13472"/>
    </source>
</evidence>
<dbReference type="InterPro" id="IPR036514">
    <property type="entry name" value="SGNH_hydro_sf"/>
</dbReference>
<dbReference type="PANTHER" id="PTHR30383:SF5">
    <property type="entry name" value="SGNH HYDROLASE-TYPE ESTERASE DOMAIN-CONTAINING PROTEIN"/>
    <property type="match status" value="1"/>
</dbReference>
<dbReference type="EMBL" id="CAAHFG010000001">
    <property type="protein sequence ID" value="VGO12596.1"/>
    <property type="molecule type" value="Genomic_DNA"/>
</dbReference>
<evidence type="ECO:0000256" key="1">
    <source>
        <dbReference type="SAM" id="SignalP"/>
    </source>
</evidence>
<feature type="chain" id="PRO_5025435172" description="SGNH hydrolase-type esterase domain-containing protein" evidence="1">
    <location>
        <begin position="20"/>
        <end position="236"/>
    </location>
</feature>
<sequence length="236" mass="26518">MKTRLIHLVIILSSLNSFAAKPGTYSDPAKFNKAIMQFETEDRNTPSPAGAVLCIGSSSMRMWHGMIEEDLAPLTLIKRGFGGSNMNDVLHYADRIVLPYQPRAIVLYEGDNDVAQGVPPAKIFETFQAFVEKVHAALPDCRFYILPAKPSPKRQHLWPTMQEANNLIAAECAKDARMTFVDIASPMLLSDGTPNPELFLKDQLHMNRAGYEIWRDTLKPILLQNELKFKAEETTE</sequence>
<dbReference type="Proteomes" id="UP000366872">
    <property type="component" value="Unassembled WGS sequence"/>
</dbReference>
<dbReference type="CDD" id="cd04502">
    <property type="entry name" value="SGNH_hydrolase_like_7"/>
    <property type="match status" value="1"/>
</dbReference>
<feature type="signal peptide" evidence="1">
    <location>
        <begin position="1"/>
        <end position="19"/>
    </location>
</feature>
<dbReference type="InterPro" id="IPR013830">
    <property type="entry name" value="SGNH_hydro"/>
</dbReference>
<evidence type="ECO:0000313" key="4">
    <source>
        <dbReference type="Proteomes" id="UP000366872"/>
    </source>
</evidence>
<dbReference type="PANTHER" id="PTHR30383">
    <property type="entry name" value="THIOESTERASE 1/PROTEASE 1/LYSOPHOSPHOLIPASE L1"/>
    <property type="match status" value="1"/>
</dbReference>
<accession>A0A6C2TZJ1</accession>
<dbReference type="InterPro" id="IPR051532">
    <property type="entry name" value="Ester_Hydrolysis_Enzymes"/>
</dbReference>
<evidence type="ECO:0000313" key="3">
    <source>
        <dbReference type="EMBL" id="VGO12596.1"/>
    </source>
</evidence>
<reference evidence="3 4" key="1">
    <citation type="submission" date="2019-04" db="EMBL/GenBank/DDBJ databases">
        <authorList>
            <person name="Van Vliet M D."/>
        </authorList>
    </citation>
    <scope>NUCLEOTIDE SEQUENCE [LARGE SCALE GENOMIC DNA]</scope>
    <source>
        <strain evidence="3 4">F1</strain>
    </source>
</reference>
<gene>
    <name evidence="3" type="ORF">PDESU_01149</name>
</gene>
<keyword evidence="1" id="KW-0732">Signal</keyword>
<proteinExistence type="predicted"/>
<keyword evidence="4" id="KW-1185">Reference proteome</keyword>
<dbReference type="Gene3D" id="3.40.50.1110">
    <property type="entry name" value="SGNH hydrolase"/>
    <property type="match status" value="1"/>
</dbReference>
<organism evidence="3 4">
    <name type="scientific">Pontiella desulfatans</name>
    <dbReference type="NCBI Taxonomy" id="2750659"/>
    <lineage>
        <taxon>Bacteria</taxon>
        <taxon>Pseudomonadati</taxon>
        <taxon>Kiritimatiellota</taxon>
        <taxon>Kiritimatiellia</taxon>
        <taxon>Kiritimatiellales</taxon>
        <taxon>Pontiellaceae</taxon>
        <taxon>Pontiella</taxon>
    </lineage>
</organism>
<dbReference type="GO" id="GO:0004622">
    <property type="term" value="F:phosphatidylcholine lysophospholipase activity"/>
    <property type="evidence" value="ECO:0007669"/>
    <property type="project" value="TreeGrafter"/>
</dbReference>